<proteinExistence type="predicted"/>
<dbReference type="EMBL" id="KZ819969">
    <property type="protein sequence ID" value="PWN50097.1"/>
    <property type="molecule type" value="Genomic_DNA"/>
</dbReference>
<gene>
    <name evidence="1" type="ORF">IE53DRAFT_110985</name>
</gene>
<dbReference type="Proteomes" id="UP000245626">
    <property type="component" value="Unassembled WGS sequence"/>
</dbReference>
<keyword evidence="2" id="KW-1185">Reference proteome</keyword>
<accession>A0ACD0NWG7</accession>
<organism evidence="1 2">
    <name type="scientific">Violaceomyces palustris</name>
    <dbReference type="NCBI Taxonomy" id="1673888"/>
    <lineage>
        <taxon>Eukaryota</taxon>
        <taxon>Fungi</taxon>
        <taxon>Dikarya</taxon>
        <taxon>Basidiomycota</taxon>
        <taxon>Ustilaginomycotina</taxon>
        <taxon>Ustilaginomycetes</taxon>
        <taxon>Violaceomycetales</taxon>
        <taxon>Violaceomycetaceae</taxon>
        <taxon>Violaceomyces</taxon>
    </lineage>
</organism>
<name>A0ACD0NWG7_9BASI</name>
<sequence>MDPDIGRDGDLIQGGGEFLRQGASPELDGICSSSPAQALVECQQDHLGDLASWQSSLDGPDPSTELVVRDWMVQEIGRSLLRGGNLGEGNGPRLSGGPCDAGIEGYRKGIAGPDGVEGGGRPERGDGGGGSGSKGLESIHDDQREARVEGGRGGGGGGGDESRRTIFDLMPPGYRGLVSLLQPKHRPAGRKDHWSISPAFGSASGESGYLRLCDASTAERRLHGSEGDEGGDGRILGNGEHGYELHAEDEEELEDGGVEEVLAGSRV</sequence>
<evidence type="ECO:0000313" key="2">
    <source>
        <dbReference type="Proteomes" id="UP000245626"/>
    </source>
</evidence>
<evidence type="ECO:0000313" key="1">
    <source>
        <dbReference type="EMBL" id="PWN50097.1"/>
    </source>
</evidence>
<reference evidence="1 2" key="1">
    <citation type="journal article" date="2018" name="Mol. Biol. Evol.">
        <title>Broad Genomic Sampling Reveals a Smut Pathogenic Ancestry of the Fungal Clade Ustilaginomycotina.</title>
        <authorList>
            <person name="Kijpornyongpan T."/>
            <person name="Mondo S.J."/>
            <person name="Barry K."/>
            <person name="Sandor L."/>
            <person name="Lee J."/>
            <person name="Lipzen A."/>
            <person name="Pangilinan J."/>
            <person name="LaButti K."/>
            <person name="Hainaut M."/>
            <person name="Henrissat B."/>
            <person name="Grigoriev I.V."/>
            <person name="Spatafora J.W."/>
            <person name="Aime M.C."/>
        </authorList>
    </citation>
    <scope>NUCLEOTIDE SEQUENCE [LARGE SCALE GENOMIC DNA]</scope>
    <source>
        <strain evidence="1 2">SA 807</strain>
    </source>
</reference>
<protein>
    <submittedName>
        <fullName evidence="1">Uncharacterized protein</fullName>
    </submittedName>
</protein>